<protein>
    <submittedName>
        <fullName evidence="10">Type I secretion system ATP-binding protein PrsD</fullName>
    </submittedName>
</protein>
<evidence type="ECO:0000259" key="8">
    <source>
        <dbReference type="PROSITE" id="PS50893"/>
    </source>
</evidence>
<feature type="transmembrane region" description="Helical" evidence="7">
    <location>
        <begin position="160"/>
        <end position="179"/>
    </location>
</feature>
<dbReference type="InterPro" id="IPR011527">
    <property type="entry name" value="ABC1_TM_dom"/>
</dbReference>
<dbReference type="PROSITE" id="PS00211">
    <property type="entry name" value="ABC_TRANSPORTER_1"/>
    <property type="match status" value="1"/>
</dbReference>
<dbReference type="GO" id="GO:0140359">
    <property type="term" value="F:ABC-type transporter activity"/>
    <property type="evidence" value="ECO:0007669"/>
    <property type="project" value="InterPro"/>
</dbReference>
<dbReference type="RefSeq" id="WP_058124156.1">
    <property type="nucleotide sequence ID" value="NZ_CYRX01000031.1"/>
</dbReference>
<dbReference type="SUPFAM" id="SSF52540">
    <property type="entry name" value="P-loop containing nucleoside triphosphate hydrolases"/>
    <property type="match status" value="1"/>
</dbReference>
<dbReference type="SUPFAM" id="SSF90123">
    <property type="entry name" value="ABC transporter transmembrane region"/>
    <property type="match status" value="1"/>
</dbReference>
<evidence type="ECO:0000256" key="4">
    <source>
        <dbReference type="ARBA" id="ARBA00022840"/>
    </source>
</evidence>
<dbReference type="SMART" id="SM00382">
    <property type="entry name" value="AAA"/>
    <property type="match status" value="1"/>
</dbReference>
<dbReference type="InterPro" id="IPR003439">
    <property type="entry name" value="ABC_transporter-like_ATP-bd"/>
</dbReference>
<dbReference type="InterPro" id="IPR017871">
    <property type="entry name" value="ABC_transporter-like_CS"/>
</dbReference>
<keyword evidence="2 7" id="KW-0812">Transmembrane</keyword>
<evidence type="ECO:0000259" key="9">
    <source>
        <dbReference type="PROSITE" id="PS50929"/>
    </source>
</evidence>
<dbReference type="InterPro" id="IPR010128">
    <property type="entry name" value="ATPase_T1SS_PrtD-like"/>
</dbReference>
<dbReference type="Proteomes" id="UP000051298">
    <property type="component" value="Unassembled WGS sequence"/>
</dbReference>
<dbReference type="PROSITE" id="PS50893">
    <property type="entry name" value="ABC_TRANSPORTER_2"/>
    <property type="match status" value="1"/>
</dbReference>
<evidence type="ECO:0000256" key="5">
    <source>
        <dbReference type="ARBA" id="ARBA00022989"/>
    </source>
</evidence>
<sequence>MRKSPFGLPELRKARRSGAWLLLATFVFSVFVNLLMLTGPLFMLQVYDRVLGSRSEETLLALFILVVILFTLMAFLDFARGRVLARFGARFQSLLDGRVFNAVLKRALFPRDRSEPASGLRDLETLRTLFTSNVMTALFDIPWTPMFIGAIFLFHPWMGWLATFGSATLILITLVNNWLTNAKTLEAQASSLRAQGLAEQVRRSAEVVRAQGMASSVAARWLTLRDTALGQSIKSSDWTGLFSSFSKSSTLLLQSSMLALGAYLVLQGELTAGAMIASSILLGRALAPVQQALGQWAMVQRARGAWTALSELLRSTPEDPDFHRLPTPEANISFAGVTVIPQGARAPVLRGISFYMGAGEALGVIGKSASGKTTLAKTLLGLTKIAAGEVRFGGATLDQYSPDALGAYIGYLPQEVVLFTGSIGENIARMSTEPDQEKVIEAAKRANVHEMILSLPQGYNTLIQGEDGQLSGGQKQRIGLARALYGDPVLLLLDEPNSALDADGSAALNRAVRDFKAANRGVIIMTHRPSAISECDRLLIIENGKIKAEGPRDEVLGAMVSNVHEIRKPIKKVEPQ</sequence>
<keyword evidence="4 10" id="KW-0067">ATP-binding</keyword>
<evidence type="ECO:0000256" key="1">
    <source>
        <dbReference type="ARBA" id="ARBA00004651"/>
    </source>
</evidence>
<dbReference type="InterPro" id="IPR036640">
    <property type="entry name" value="ABC1_TM_sf"/>
</dbReference>
<dbReference type="EMBL" id="CYRX01000031">
    <property type="protein sequence ID" value="CUH61408.1"/>
    <property type="molecule type" value="Genomic_DNA"/>
</dbReference>
<dbReference type="InterPro" id="IPR003593">
    <property type="entry name" value="AAA+_ATPase"/>
</dbReference>
<accession>A0A0P1FL23</accession>
<dbReference type="STRING" id="266809.PM03_11885"/>
<dbReference type="Pfam" id="PF00664">
    <property type="entry name" value="ABC_membrane"/>
    <property type="match status" value="1"/>
</dbReference>
<dbReference type="AlphaFoldDB" id="A0A0P1FL23"/>
<dbReference type="Pfam" id="PF00005">
    <property type="entry name" value="ABC_tran"/>
    <property type="match status" value="1"/>
</dbReference>
<name>A0A0P1FL23_9RHOB</name>
<feature type="transmembrane region" description="Helical" evidence="7">
    <location>
        <begin position="134"/>
        <end position="154"/>
    </location>
</feature>
<comment type="subcellular location">
    <subcellularLocation>
        <location evidence="1">Cell membrane</location>
        <topology evidence="1">Multi-pass membrane protein</topology>
    </subcellularLocation>
</comment>
<dbReference type="GO" id="GO:0034040">
    <property type="term" value="F:ATPase-coupled lipid transmembrane transporter activity"/>
    <property type="evidence" value="ECO:0007669"/>
    <property type="project" value="TreeGrafter"/>
</dbReference>
<dbReference type="GO" id="GO:0030253">
    <property type="term" value="P:protein secretion by the type I secretion system"/>
    <property type="evidence" value="ECO:0007669"/>
    <property type="project" value="InterPro"/>
</dbReference>
<dbReference type="GO" id="GO:0016887">
    <property type="term" value="F:ATP hydrolysis activity"/>
    <property type="evidence" value="ECO:0007669"/>
    <property type="project" value="InterPro"/>
</dbReference>
<evidence type="ECO:0000256" key="6">
    <source>
        <dbReference type="ARBA" id="ARBA00023136"/>
    </source>
</evidence>
<dbReference type="InterPro" id="IPR039421">
    <property type="entry name" value="Type_1_exporter"/>
</dbReference>
<dbReference type="GO" id="GO:0005524">
    <property type="term" value="F:ATP binding"/>
    <property type="evidence" value="ECO:0007669"/>
    <property type="project" value="UniProtKB-KW"/>
</dbReference>
<proteinExistence type="predicted"/>
<keyword evidence="5 7" id="KW-1133">Transmembrane helix</keyword>
<dbReference type="NCBIfam" id="TIGR01842">
    <property type="entry name" value="type_I_sec_PrtD"/>
    <property type="match status" value="1"/>
</dbReference>
<evidence type="ECO:0000256" key="3">
    <source>
        <dbReference type="ARBA" id="ARBA00022741"/>
    </source>
</evidence>
<dbReference type="Gene3D" id="1.20.1560.10">
    <property type="entry name" value="ABC transporter type 1, transmembrane domain"/>
    <property type="match status" value="1"/>
</dbReference>
<evidence type="ECO:0000256" key="7">
    <source>
        <dbReference type="SAM" id="Phobius"/>
    </source>
</evidence>
<dbReference type="GO" id="GO:0005886">
    <property type="term" value="C:plasma membrane"/>
    <property type="evidence" value="ECO:0007669"/>
    <property type="project" value="UniProtKB-SubCell"/>
</dbReference>
<feature type="transmembrane region" description="Helical" evidence="7">
    <location>
        <begin position="59"/>
        <end position="79"/>
    </location>
</feature>
<organism evidence="10 11">
    <name type="scientific">Thalassobacter stenotrophicus</name>
    <dbReference type="NCBI Taxonomy" id="266809"/>
    <lineage>
        <taxon>Bacteria</taxon>
        <taxon>Pseudomonadati</taxon>
        <taxon>Pseudomonadota</taxon>
        <taxon>Alphaproteobacteria</taxon>
        <taxon>Rhodobacterales</taxon>
        <taxon>Roseobacteraceae</taxon>
        <taxon>Thalassobacter</taxon>
    </lineage>
</organism>
<keyword evidence="6 7" id="KW-0472">Membrane</keyword>
<feature type="transmembrane region" description="Helical" evidence="7">
    <location>
        <begin position="20"/>
        <end position="47"/>
    </location>
</feature>
<dbReference type="PROSITE" id="PS50929">
    <property type="entry name" value="ABC_TM1F"/>
    <property type="match status" value="1"/>
</dbReference>
<keyword evidence="3" id="KW-0547">Nucleotide-binding</keyword>
<dbReference type="PANTHER" id="PTHR24221:SF248">
    <property type="entry name" value="ABC TRANSPORTER TRANSMEMBRANE REGION"/>
    <property type="match status" value="1"/>
</dbReference>
<dbReference type="InterPro" id="IPR027417">
    <property type="entry name" value="P-loop_NTPase"/>
</dbReference>
<feature type="domain" description="ABC transporter" evidence="8">
    <location>
        <begin position="332"/>
        <end position="568"/>
    </location>
</feature>
<feature type="domain" description="ABC transmembrane type-1" evidence="9">
    <location>
        <begin position="23"/>
        <end position="301"/>
    </location>
</feature>
<dbReference type="GO" id="GO:0030256">
    <property type="term" value="C:type I protein secretion system complex"/>
    <property type="evidence" value="ECO:0007669"/>
    <property type="project" value="InterPro"/>
</dbReference>
<reference evidence="10 11" key="1">
    <citation type="submission" date="2015-09" db="EMBL/GenBank/DDBJ databases">
        <authorList>
            <consortium name="Swine Surveillance"/>
        </authorList>
    </citation>
    <scope>NUCLEOTIDE SEQUENCE [LARGE SCALE GENOMIC DNA]</scope>
    <source>
        <strain evidence="10 11">CECT 5294</strain>
    </source>
</reference>
<dbReference type="PANTHER" id="PTHR24221">
    <property type="entry name" value="ATP-BINDING CASSETTE SUB-FAMILY B"/>
    <property type="match status" value="1"/>
</dbReference>
<evidence type="ECO:0000256" key="2">
    <source>
        <dbReference type="ARBA" id="ARBA00022692"/>
    </source>
</evidence>
<dbReference type="eggNOG" id="COG4618">
    <property type="taxonomic scope" value="Bacteria"/>
</dbReference>
<gene>
    <name evidence="10" type="primary">prsD</name>
    <name evidence="10" type="ORF">THS5294_02716</name>
</gene>
<dbReference type="Gene3D" id="3.40.50.300">
    <property type="entry name" value="P-loop containing nucleotide triphosphate hydrolases"/>
    <property type="match status" value="1"/>
</dbReference>
<evidence type="ECO:0000313" key="11">
    <source>
        <dbReference type="Proteomes" id="UP000051298"/>
    </source>
</evidence>
<evidence type="ECO:0000313" key="10">
    <source>
        <dbReference type="EMBL" id="CUH61408.1"/>
    </source>
</evidence>